<protein>
    <recommendedName>
        <fullName evidence="3">Formin-like protein 18</fullName>
    </recommendedName>
</protein>
<dbReference type="PANTHER" id="PTHR31317:SF14">
    <property type="entry name" value="DUF1005 FAMILY PROTEIN (DUF1005)"/>
    <property type="match status" value="1"/>
</dbReference>
<reference evidence="1 2" key="1">
    <citation type="journal article" date="2016" name="DNA Res.">
        <title>The draft genome of MD-2 pineapple using hybrid error correction of long reads.</title>
        <authorList>
            <person name="Redwan R.M."/>
            <person name="Saidin A."/>
            <person name="Kumar S.V."/>
        </authorList>
    </citation>
    <scope>NUCLEOTIDE SEQUENCE [LARGE SCALE GENOMIC DNA]</scope>
    <source>
        <strain evidence="2">cv. MD2</strain>
        <tissue evidence="1">Leaf</tissue>
    </source>
</reference>
<dbReference type="Proteomes" id="UP000092600">
    <property type="component" value="Unassembled WGS sequence"/>
</dbReference>
<accession>A0A199UDA8</accession>
<evidence type="ECO:0000313" key="2">
    <source>
        <dbReference type="Proteomes" id="UP000092600"/>
    </source>
</evidence>
<sequence>MEPSPFVRVTVESLAVKLPAVTRPAGPGVHPSTTPCFCTLRIPDVVPSQTAASVSLPLADDPTAAASSASAPSTPVVISLGPDAVRRLAGKPAGLVVTVYAGRSGSTCGVSAGRAMGRVRVGVDVEGAGKGGKGVVVAHSGWVPVGSGSGAMLHLVVRAEPDPRFVFQFGGEPECSPVVYQVQRSGRGGGCVRQPVFSCRFSADRRRCTTRSSYLNFGRLTYTRGTIFFRSLPSDPDQSSAGKLRSWFGSFGRERDRRYSSSQRRMEQRKGWTVTIHDLSGSPVAAASMVTPFVPSRGSDRVSRANPGAWLILRAAAGPHGSGPNWEPWGRLEAWRDRGPVDALGYRFDLLSGPGPGVGAGSGSAIRLAESVLSVRRGGKFAIDLTEGHVAGSGPSGGGGFVMGCAIEGEGKVSRPTVEVGVSHVTCVADAALFVALSAAVDLSMDACKLFSRRLRKELCGDQDQD</sequence>
<dbReference type="InterPro" id="IPR010410">
    <property type="entry name" value="DUF1005"/>
</dbReference>
<dbReference type="Pfam" id="PF06219">
    <property type="entry name" value="DUF1005"/>
    <property type="match status" value="1"/>
</dbReference>
<dbReference type="EMBL" id="LSRQ01008436">
    <property type="protein sequence ID" value="OAY62724.1"/>
    <property type="molecule type" value="Genomic_DNA"/>
</dbReference>
<dbReference type="STRING" id="4615.A0A199UDA8"/>
<name>A0A199UDA8_ANACO</name>
<comment type="caution">
    <text evidence="1">The sequence shown here is derived from an EMBL/GenBank/DDBJ whole genome shotgun (WGS) entry which is preliminary data.</text>
</comment>
<dbReference type="AlphaFoldDB" id="A0A199UDA8"/>
<gene>
    <name evidence="1" type="ORF">ACMD2_12232</name>
</gene>
<evidence type="ECO:0000313" key="1">
    <source>
        <dbReference type="EMBL" id="OAY62724.1"/>
    </source>
</evidence>
<proteinExistence type="predicted"/>
<organism evidence="1 2">
    <name type="scientific">Ananas comosus</name>
    <name type="common">Pineapple</name>
    <name type="synonym">Ananas ananas</name>
    <dbReference type="NCBI Taxonomy" id="4615"/>
    <lineage>
        <taxon>Eukaryota</taxon>
        <taxon>Viridiplantae</taxon>
        <taxon>Streptophyta</taxon>
        <taxon>Embryophyta</taxon>
        <taxon>Tracheophyta</taxon>
        <taxon>Spermatophyta</taxon>
        <taxon>Magnoliopsida</taxon>
        <taxon>Liliopsida</taxon>
        <taxon>Poales</taxon>
        <taxon>Bromeliaceae</taxon>
        <taxon>Bromelioideae</taxon>
        <taxon>Ananas</taxon>
    </lineage>
</organism>
<dbReference type="PANTHER" id="PTHR31317">
    <property type="entry name" value="OS08G0163500 PROTEIN"/>
    <property type="match status" value="1"/>
</dbReference>
<evidence type="ECO:0008006" key="3">
    <source>
        <dbReference type="Google" id="ProtNLM"/>
    </source>
</evidence>